<dbReference type="GO" id="GO:0016992">
    <property type="term" value="F:lipoate synthase activity"/>
    <property type="evidence" value="ECO:0007669"/>
    <property type="project" value="UniProtKB-UniRule"/>
</dbReference>
<comment type="caution">
    <text evidence="11">The sequence shown here is derived from an EMBL/GenBank/DDBJ whole genome shotgun (WGS) entry which is preliminary data.</text>
</comment>
<comment type="subcellular location">
    <subcellularLocation>
        <location evidence="9">Cytoplasm</location>
    </subcellularLocation>
</comment>
<name>A0A7V5HXY2_UNCAE</name>
<feature type="binding site" evidence="9">
    <location>
        <position position="65"/>
    </location>
    <ligand>
        <name>[4Fe-4S] cluster</name>
        <dbReference type="ChEBI" id="CHEBI:49883"/>
        <label>2</label>
        <note>4Fe-4S-S-AdoMet</note>
    </ligand>
</feature>
<dbReference type="EC" id="2.8.1.8" evidence="9"/>
<comment type="catalytic activity">
    <reaction evidence="8 9">
        <text>[[Fe-S] cluster scaffold protein carrying a second [4Fe-4S](2+) cluster] + N(6)-octanoyl-L-lysyl-[protein] + 2 oxidized [2Fe-2S]-[ferredoxin] + 2 S-adenosyl-L-methionine + 4 H(+) = [[Fe-S] cluster scaffold protein] + N(6)-[(R)-dihydrolipoyl]-L-lysyl-[protein] + 4 Fe(3+) + 2 hydrogen sulfide + 2 5'-deoxyadenosine + 2 L-methionine + 2 reduced [2Fe-2S]-[ferredoxin]</text>
        <dbReference type="Rhea" id="RHEA:16585"/>
        <dbReference type="Rhea" id="RHEA-COMP:9928"/>
        <dbReference type="Rhea" id="RHEA-COMP:10000"/>
        <dbReference type="Rhea" id="RHEA-COMP:10001"/>
        <dbReference type="Rhea" id="RHEA-COMP:10475"/>
        <dbReference type="Rhea" id="RHEA-COMP:14568"/>
        <dbReference type="Rhea" id="RHEA-COMP:14569"/>
        <dbReference type="ChEBI" id="CHEBI:15378"/>
        <dbReference type="ChEBI" id="CHEBI:17319"/>
        <dbReference type="ChEBI" id="CHEBI:29034"/>
        <dbReference type="ChEBI" id="CHEBI:29919"/>
        <dbReference type="ChEBI" id="CHEBI:33722"/>
        <dbReference type="ChEBI" id="CHEBI:33737"/>
        <dbReference type="ChEBI" id="CHEBI:33738"/>
        <dbReference type="ChEBI" id="CHEBI:57844"/>
        <dbReference type="ChEBI" id="CHEBI:59789"/>
        <dbReference type="ChEBI" id="CHEBI:78809"/>
        <dbReference type="ChEBI" id="CHEBI:83100"/>
        <dbReference type="EC" id="2.8.1.8"/>
    </reaction>
</comment>
<feature type="domain" description="Radical SAM core" evidence="10">
    <location>
        <begin position="47"/>
        <end position="264"/>
    </location>
</feature>
<evidence type="ECO:0000259" key="10">
    <source>
        <dbReference type="PROSITE" id="PS51918"/>
    </source>
</evidence>
<evidence type="ECO:0000256" key="3">
    <source>
        <dbReference type="ARBA" id="ARBA00022679"/>
    </source>
</evidence>
<feature type="binding site" evidence="9">
    <location>
        <position position="35"/>
    </location>
    <ligand>
        <name>[4Fe-4S] cluster</name>
        <dbReference type="ChEBI" id="CHEBI:49883"/>
        <label>1</label>
    </ligand>
</feature>
<dbReference type="InterPro" id="IPR007197">
    <property type="entry name" value="rSAM"/>
</dbReference>
<dbReference type="NCBIfam" id="NF004019">
    <property type="entry name" value="PRK05481.1"/>
    <property type="match status" value="1"/>
</dbReference>
<dbReference type="FunFam" id="3.20.20.70:FF:000040">
    <property type="entry name" value="Lipoyl synthase"/>
    <property type="match status" value="1"/>
</dbReference>
<dbReference type="InterPro" id="IPR013785">
    <property type="entry name" value="Aldolase_TIM"/>
</dbReference>
<keyword evidence="5 9" id="KW-0479">Metal-binding</keyword>
<proteinExistence type="inferred from homology"/>
<dbReference type="UniPathway" id="UPA00538">
    <property type="reaction ID" value="UER00593"/>
</dbReference>
<dbReference type="PANTHER" id="PTHR10949">
    <property type="entry name" value="LIPOYL SYNTHASE"/>
    <property type="match status" value="1"/>
</dbReference>
<keyword evidence="3 9" id="KW-0808">Transferase</keyword>
<dbReference type="SFLD" id="SFLDG01058">
    <property type="entry name" value="lipoyl_synthase_like"/>
    <property type="match status" value="1"/>
</dbReference>
<feature type="binding site" evidence="9">
    <location>
        <position position="46"/>
    </location>
    <ligand>
        <name>[4Fe-4S] cluster</name>
        <dbReference type="ChEBI" id="CHEBI:49883"/>
        <label>1</label>
    </ligand>
</feature>
<dbReference type="SUPFAM" id="SSF102114">
    <property type="entry name" value="Radical SAM enzymes"/>
    <property type="match status" value="1"/>
</dbReference>
<dbReference type="NCBIfam" id="NF009544">
    <property type="entry name" value="PRK12928.1"/>
    <property type="match status" value="1"/>
</dbReference>
<evidence type="ECO:0000256" key="4">
    <source>
        <dbReference type="ARBA" id="ARBA00022691"/>
    </source>
</evidence>
<dbReference type="GO" id="GO:0051539">
    <property type="term" value="F:4 iron, 4 sulfur cluster binding"/>
    <property type="evidence" value="ECO:0007669"/>
    <property type="project" value="UniProtKB-UniRule"/>
</dbReference>
<evidence type="ECO:0000256" key="6">
    <source>
        <dbReference type="ARBA" id="ARBA00023004"/>
    </source>
</evidence>
<comment type="cofactor">
    <cofactor evidence="9">
        <name>[4Fe-4S] cluster</name>
        <dbReference type="ChEBI" id="CHEBI:49883"/>
    </cofactor>
    <text evidence="9">Binds 2 [4Fe-4S] clusters per subunit. One cluster is coordinated with 3 cysteines and an exchangeable S-adenosyl-L-methionine.</text>
</comment>
<dbReference type="PROSITE" id="PS51918">
    <property type="entry name" value="RADICAL_SAM"/>
    <property type="match status" value="1"/>
</dbReference>
<dbReference type="GO" id="GO:0005737">
    <property type="term" value="C:cytoplasm"/>
    <property type="evidence" value="ECO:0007669"/>
    <property type="project" value="UniProtKB-SubCell"/>
</dbReference>
<comment type="function">
    <text evidence="9">Catalyzes the radical-mediated insertion of two sulfur atoms into the C-6 and C-8 positions of the octanoyl moiety bound to the lipoyl domains of lipoate-dependent enzymes, thereby converting the octanoylated domains into lipoylated derivatives.</text>
</comment>
<dbReference type="Gene3D" id="3.20.20.70">
    <property type="entry name" value="Aldolase class I"/>
    <property type="match status" value="1"/>
</dbReference>
<dbReference type="GO" id="GO:0046872">
    <property type="term" value="F:metal ion binding"/>
    <property type="evidence" value="ECO:0007669"/>
    <property type="project" value="UniProtKB-KW"/>
</dbReference>
<dbReference type="SFLD" id="SFLDS00029">
    <property type="entry name" value="Radical_SAM"/>
    <property type="match status" value="1"/>
</dbReference>
<evidence type="ECO:0000313" key="11">
    <source>
        <dbReference type="EMBL" id="HHF97939.1"/>
    </source>
</evidence>
<sequence length="293" mass="33375">MSLPFWLTKRFSSSEQENIDRMHNLLKSFCLHTVCEEARCPNIGECFSKKTATFMILGDICTRNCRFCAVKKGNPLPPDPDEPENVAKAVKKLGLRYVVITSVTRDDLPDGGAEQFAKTIRCIKEVCGGETLVEVLVPDFKGDLLSLKKVLEEKPLVLNHNLETVPRLYPQVRPKADYKRSIGILRESKEIFPHVYTKSGLMVGLGEKRDEVVEVMKDLRSAGCDILTIGQYLRPTSWHLEVKEFIRPEVFSWYKEVAYSLGFIYVASSPFVRSSYMAKDWLKSLRSPLPSYE</sequence>
<dbReference type="GO" id="GO:0009249">
    <property type="term" value="P:protein lipoylation"/>
    <property type="evidence" value="ECO:0007669"/>
    <property type="project" value="UniProtKB-UniRule"/>
</dbReference>
<feature type="binding site" evidence="9">
    <location>
        <position position="61"/>
    </location>
    <ligand>
        <name>[4Fe-4S] cluster</name>
        <dbReference type="ChEBI" id="CHEBI:49883"/>
        <label>2</label>
        <note>4Fe-4S-S-AdoMet</note>
    </ligand>
</feature>
<reference evidence="11" key="1">
    <citation type="journal article" date="2020" name="mSystems">
        <title>Genome- and Community-Level Interaction Insights into Carbon Utilization and Element Cycling Functions of Hydrothermarchaeota in Hydrothermal Sediment.</title>
        <authorList>
            <person name="Zhou Z."/>
            <person name="Liu Y."/>
            <person name="Xu W."/>
            <person name="Pan J."/>
            <person name="Luo Z.H."/>
            <person name="Li M."/>
        </authorList>
    </citation>
    <scope>NUCLEOTIDE SEQUENCE [LARGE SCALE GENOMIC DNA]</scope>
    <source>
        <strain evidence="11">HyVt-92</strain>
    </source>
</reference>
<protein>
    <recommendedName>
        <fullName evidence="9">Lipoyl synthase</fullName>
        <ecNumber evidence="9">2.8.1.8</ecNumber>
    </recommendedName>
    <alternativeName>
        <fullName evidence="9">Lip-syn</fullName>
        <shortName evidence="9">LS</shortName>
    </alternativeName>
    <alternativeName>
        <fullName evidence="9">Lipoate synthase</fullName>
    </alternativeName>
    <alternativeName>
        <fullName evidence="9">Lipoic acid synthase</fullName>
    </alternativeName>
    <alternativeName>
        <fullName evidence="9">Sulfur insertion protein LipA</fullName>
    </alternativeName>
</protein>
<comment type="pathway">
    <text evidence="9">Protein modification; protein lipoylation via endogenous pathway; protein N(6)-(lipoyl)lysine from octanoyl-[acyl-carrier-protein]: step 2/2.</text>
</comment>
<evidence type="ECO:0000256" key="2">
    <source>
        <dbReference type="ARBA" id="ARBA00022490"/>
    </source>
</evidence>
<feature type="binding site" evidence="9">
    <location>
        <position position="68"/>
    </location>
    <ligand>
        <name>[4Fe-4S] cluster</name>
        <dbReference type="ChEBI" id="CHEBI:49883"/>
        <label>2</label>
        <note>4Fe-4S-S-AdoMet</note>
    </ligand>
</feature>
<feature type="binding site" evidence="9">
    <location>
        <position position="275"/>
    </location>
    <ligand>
        <name>[4Fe-4S] cluster</name>
        <dbReference type="ChEBI" id="CHEBI:49883"/>
        <label>1</label>
    </ligand>
</feature>
<organism evidence="11">
    <name type="scientific">Aerophobetes bacterium</name>
    <dbReference type="NCBI Taxonomy" id="2030807"/>
    <lineage>
        <taxon>Bacteria</taxon>
        <taxon>Candidatus Aerophobota</taxon>
    </lineage>
</organism>
<dbReference type="EMBL" id="DRTT01000010">
    <property type="protein sequence ID" value="HHF97939.1"/>
    <property type="molecule type" value="Genomic_DNA"/>
</dbReference>
<accession>A0A7V5HXY2</accession>
<dbReference type="NCBIfam" id="TIGR00510">
    <property type="entry name" value="lipA"/>
    <property type="match status" value="1"/>
</dbReference>
<evidence type="ECO:0000256" key="8">
    <source>
        <dbReference type="ARBA" id="ARBA00047326"/>
    </source>
</evidence>
<keyword evidence="4 9" id="KW-0949">S-adenosyl-L-methionine</keyword>
<dbReference type="Pfam" id="PF04055">
    <property type="entry name" value="Radical_SAM"/>
    <property type="match status" value="1"/>
</dbReference>
<dbReference type="SFLD" id="SFLDF00271">
    <property type="entry name" value="lipoyl_synthase"/>
    <property type="match status" value="1"/>
</dbReference>
<evidence type="ECO:0000256" key="7">
    <source>
        <dbReference type="ARBA" id="ARBA00023014"/>
    </source>
</evidence>
<evidence type="ECO:0000256" key="5">
    <source>
        <dbReference type="ARBA" id="ARBA00022723"/>
    </source>
</evidence>
<dbReference type="AlphaFoldDB" id="A0A7V5HXY2"/>
<comment type="similarity">
    <text evidence="9">Belongs to the radical SAM superfamily. Lipoyl synthase family.</text>
</comment>
<dbReference type="PIRSF" id="PIRSF005963">
    <property type="entry name" value="Lipoyl_synth"/>
    <property type="match status" value="1"/>
</dbReference>
<evidence type="ECO:0000256" key="1">
    <source>
        <dbReference type="ARBA" id="ARBA00022485"/>
    </source>
</evidence>
<feature type="binding site" evidence="9">
    <location>
        <position position="40"/>
    </location>
    <ligand>
        <name>[4Fe-4S] cluster</name>
        <dbReference type="ChEBI" id="CHEBI:49883"/>
        <label>1</label>
    </ligand>
</feature>
<keyword evidence="7 9" id="KW-0411">Iron-sulfur</keyword>
<evidence type="ECO:0000256" key="9">
    <source>
        <dbReference type="HAMAP-Rule" id="MF_00206"/>
    </source>
</evidence>
<dbReference type="InterPro" id="IPR058240">
    <property type="entry name" value="rSAM_sf"/>
</dbReference>
<dbReference type="InterPro" id="IPR006638">
    <property type="entry name" value="Elp3/MiaA/NifB-like_rSAM"/>
</dbReference>
<dbReference type="InterPro" id="IPR003698">
    <property type="entry name" value="Lipoyl_synth"/>
</dbReference>
<dbReference type="PANTHER" id="PTHR10949:SF0">
    <property type="entry name" value="LIPOYL SYNTHASE, MITOCHONDRIAL"/>
    <property type="match status" value="1"/>
</dbReference>
<dbReference type="HAMAP" id="MF_00206">
    <property type="entry name" value="Lipoyl_synth"/>
    <property type="match status" value="1"/>
</dbReference>
<keyword evidence="1 9" id="KW-0004">4Fe-4S</keyword>
<gene>
    <name evidence="9 11" type="primary">lipA</name>
    <name evidence="11" type="ORF">ENL39_00420</name>
</gene>
<keyword evidence="6 9" id="KW-0408">Iron</keyword>
<keyword evidence="2 9" id="KW-0963">Cytoplasm</keyword>
<dbReference type="Proteomes" id="UP000886070">
    <property type="component" value="Unassembled WGS sequence"/>
</dbReference>
<dbReference type="SMART" id="SM00729">
    <property type="entry name" value="Elp3"/>
    <property type="match status" value="1"/>
</dbReference>